<name>A0A9Q0NNS2_SALVM</name>
<evidence type="ECO:0000313" key="3">
    <source>
        <dbReference type="Proteomes" id="UP001151529"/>
    </source>
</evidence>
<comment type="caution">
    <text evidence="2">The sequence shown here is derived from an EMBL/GenBank/DDBJ whole genome shotgun (WGS) entry which is preliminary data.</text>
</comment>
<accession>A0A9Q0NNS2</accession>
<dbReference type="EMBL" id="JAPFFL010000017">
    <property type="protein sequence ID" value="KAJ6673179.1"/>
    <property type="molecule type" value="Genomic_DNA"/>
</dbReference>
<reference evidence="2 3" key="1">
    <citation type="journal article" date="2023" name="Int. J. Mol. Sci.">
        <title>De Novo Assembly and Annotation of 11 Diverse Shrub Willow (Salix) Genomes Reveals Novel Gene Organization in Sex-Linked Regions.</title>
        <authorList>
            <person name="Hyden B."/>
            <person name="Feng K."/>
            <person name="Yates T.B."/>
            <person name="Jawdy S."/>
            <person name="Cereghino C."/>
            <person name="Smart L.B."/>
            <person name="Muchero W."/>
        </authorList>
    </citation>
    <scope>NUCLEOTIDE SEQUENCE [LARGE SCALE GENOMIC DNA]</scope>
    <source>
        <tissue evidence="2">Shoot tip</tissue>
    </source>
</reference>
<evidence type="ECO:0000256" key="1">
    <source>
        <dbReference type="SAM" id="MobiDB-lite"/>
    </source>
</evidence>
<proteinExistence type="predicted"/>
<evidence type="ECO:0000313" key="2">
    <source>
        <dbReference type="EMBL" id="KAJ6673179.1"/>
    </source>
</evidence>
<keyword evidence="3" id="KW-1185">Reference proteome</keyword>
<protein>
    <submittedName>
        <fullName evidence="2">Uncharacterized protein</fullName>
    </submittedName>
</protein>
<dbReference type="AlphaFoldDB" id="A0A9Q0NNS2"/>
<organism evidence="2 3">
    <name type="scientific">Salix viminalis</name>
    <name type="common">Common osier</name>
    <name type="synonym">Basket willow</name>
    <dbReference type="NCBI Taxonomy" id="40686"/>
    <lineage>
        <taxon>Eukaryota</taxon>
        <taxon>Viridiplantae</taxon>
        <taxon>Streptophyta</taxon>
        <taxon>Embryophyta</taxon>
        <taxon>Tracheophyta</taxon>
        <taxon>Spermatophyta</taxon>
        <taxon>Magnoliopsida</taxon>
        <taxon>eudicotyledons</taxon>
        <taxon>Gunneridae</taxon>
        <taxon>Pentapetalae</taxon>
        <taxon>rosids</taxon>
        <taxon>fabids</taxon>
        <taxon>Malpighiales</taxon>
        <taxon>Salicaceae</taxon>
        <taxon>Saliceae</taxon>
        <taxon>Salix</taxon>
    </lineage>
</organism>
<gene>
    <name evidence="2" type="ORF">OIU85_012205</name>
</gene>
<sequence length="104" mass="12070">MKGYIEESKDSKTVHPEEHEQNFSIDDNPYVVSINLLAYFIKPELPFLLFGSCYTRYGHPISGLLLYRKPLGCTINLQKRSKEIPSSGQSCLWYWVSLTLKIFH</sequence>
<feature type="region of interest" description="Disordered" evidence="1">
    <location>
        <begin position="1"/>
        <end position="21"/>
    </location>
</feature>
<dbReference type="Proteomes" id="UP001151529">
    <property type="component" value="Chromosome 18"/>
</dbReference>